<dbReference type="GO" id="GO:0016567">
    <property type="term" value="P:protein ubiquitination"/>
    <property type="evidence" value="ECO:0007669"/>
    <property type="project" value="TreeGrafter"/>
</dbReference>
<dbReference type="Pfam" id="PF13920">
    <property type="entry name" value="zf-C3HC4_3"/>
    <property type="match status" value="1"/>
</dbReference>
<dbReference type="GeneID" id="17286873"/>
<sequence length="311" mass="33248">MRDAVQPYRQILGYVSQGLRSLWCWATALSTWALTALDIVSWALISATFVTILAAKQAAYPAISDFASAAHPTLAISAAGLQAVLCLWRAAASEGPNAASATDHLMQGNAREPERGQRQRPGRQRRPERLVARGAAGPNRQRDDAERAAEVERRHECQGLKADLEAAERRLVRELGTEAEESVAELIKRANDTLEIEPQGTLQEQAVAVLSALVGASHPYDAGEAAGGDEDTVAPLASVSLADANFDTGRPAVPESTLGGETTCSVCFTNPKSHVAAPCGHQCACGPCSARMERCPICREPVMLWMQLRVA</sequence>
<dbReference type="HOGENOM" id="CLU_895525_0_0_1"/>
<evidence type="ECO:0000256" key="2">
    <source>
        <dbReference type="ARBA" id="ARBA00022771"/>
    </source>
</evidence>
<dbReference type="Proteomes" id="UP000013827">
    <property type="component" value="Unassembled WGS sequence"/>
</dbReference>
<reference evidence="8" key="2">
    <citation type="submission" date="2024-10" db="UniProtKB">
        <authorList>
            <consortium name="EnsemblProtists"/>
        </authorList>
    </citation>
    <scope>IDENTIFICATION</scope>
</reference>
<dbReference type="GO" id="GO:0008270">
    <property type="term" value="F:zinc ion binding"/>
    <property type="evidence" value="ECO:0007669"/>
    <property type="project" value="UniProtKB-KW"/>
</dbReference>
<dbReference type="GO" id="GO:0004842">
    <property type="term" value="F:ubiquitin-protein transferase activity"/>
    <property type="evidence" value="ECO:0007669"/>
    <property type="project" value="TreeGrafter"/>
</dbReference>
<name>A0A0D3L0R8_EMIH1</name>
<evidence type="ECO:0000259" key="7">
    <source>
        <dbReference type="PROSITE" id="PS50089"/>
    </source>
</evidence>
<dbReference type="InterPro" id="IPR051652">
    <property type="entry name" value="MDM2_MDM4_MUL1"/>
</dbReference>
<dbReference type="KEGG" id="ehx:EMIHUDRAFT_193982"/>
<keyword evidence="6" id="KW-0472">Membrane</keyword>
<proteinExistence type="predicted"/>
<keyword evidence="1" id="KW-0479">Metal-binding</keyword>
<dbReference type="SUPFAM" id="SSF57850">
    <property type="entry name" value="RING/U-box"/>
    <property type="match status" value="1"/>
</dbReference>
<dbReference type="PaxDb" id="2903-EOD41603"/>
<dbReference type="Gene3D" id="3.30.40.10">
    <property type="entry name" value="Zinc/RING finger domain, C3HC4 (zinc finger)"/>
    <property type="match status" value="1"/>
</dbReference>
<dbReference type="RefSeq" id="XP_005794032.1">
    <property type="nucleotide sequence ID" value="XM_005793975.1"/>
</dbReference>
<accession>A0A0D3L0R8</accession>
<evidence type="ECO:0000256" key="3">
    <source>
        <dbReference type="ARBA" id="ARBA00022833"/>
    </source>
</evidence>
<evidence type="ECO:0000256" key="4">
    <source>
        <dbReference type="PROSITE-ProRule" id="PRU00175"/>
    </source>
</evidence>
<evidence type="ECO:0000256" key="1">
    <source>
        <dbReference type="ARBA" id="ARBA00022723"/>
    </source>
</evidence>
<dbReference type="EnsemblProtists" id="EOD41603">
    <property type="protein sequence ID" value="EOD41603"/>
    <property type="gene ID" value="EMIHUDRAFT_193982"/>
</dbReference>
<feature type="transmembrane region" description="Helical" evidence="6">
    <location>
        <begin position="21"/>
        <end position="45"/>
    </location>
</feature>
<keyword evidence="9" id="KW-1185">Reference proteome</keyword>
<protein>
    <recommendedName>
        <fullName evidence="7">RING-type domain-containing protein</fullName>
    </recommendedName>
</protein>
<feature type="compositionally biased region" description="Basic and acidic residues" evidence="5">
    <location>
        <begin position="140"/>
        <end position="155"/>
    </location>
</feature>
<evidence type="ECO:0000313" key="8">
    <source>
        <dbReference type="EnsemblProtists" id="EOD41603"/>
    </source>
</evidence>
<dbReference type="AlphaFoldDB" id="A0A0D3L0R8"/>
<dbReference type="PANTHER" id="PTHR12183:SF32">
    <property type="entry name" value="MITOCHONDRIAL E3 UBIQUITIN PROTEIN LIGASE 1"/>
    <property type="match status" value="1"/>
</dbReference>
<dbReference type="PANTHER" id="PTHR12183">
    <property type="entry name" value="MITOCHONDRIAL UBIQUITIN LIGASE ACTIVATOR OF NFKB 1"/>
    <property type="match status" value="1"/>
</dbReference>
<organism evidence="8 9">
    <name type="scientific">Emiliania huxleyi (strain CCMP1516)</name>
    <dbReference type="NCBI Taxonomy" id="280463"/>
    <lineage>
        <taxon>Eukaryota</taxon>
        <taxon>Haptista</taxon>
        <taxon>Haptophyta</taxon>
        <taxon>Prymnesiophyceae</taxon>
        <taxon>Isochrysidales</taxon>
        <taxon>Noelaerhabdaceae</taxon>
        <taxon>Emiliania</taxon>
    </lineage>
</organism>
<evidence type="ECO:0000313" key="9">
    <source>
        <dbReference type="Proteomes" id="UP000013827"/>
    </source>
</evidence>
<dbReference type="InterPro" id="IPR013083">
    <property type="entry name" value="Znf_RING/FYVE/PHD"/>
</dbReference>
<evidence type="ECO:0000256" key="6">
    <source>
        <dbReference type="SAM" id="Phobius"/>
    </source>
</evidence>
<dbReference type="PROSITE" id="PS50089">
    <property type="entry name" value="ZF_RING_2"/>
    <property type="match status" value="1"/>
</dbReference>
<keyword evidence="6" id="KW-1133">Transmembrane helix</keyword>
<reference evidence="9" key="1">
    <citation type="journal article" date="2013" name="Nature">
        <title>Pan genome of the phytoplankton Emiliania underpins its global distribution.</title>
        <authorList>
            <person name="Read B.A."/>
            <person name="Kegel J."/>
            <person name="Klute M.J."/>
            <person name="Kuo A."/>
            <person name="Lefebvre S.C."/>
            <person name="Maumus F."/>
            <person name="Mayer C."/>
            <person name="Miller J."/>
            <person name="Monier A."/>
            <person name="Salamov A."/>
            <person name="Young J."/>
            <person name="Aguilar M."/>
            <person name="Claverie J.M."/>
            <person name="Frickenhaus S."/>
            <person name="Gonzalez K."/>
            <person name="Herman E.K."/>
            <person name="Lin Y.C."/>
            <person name="Napier J."/>
            <person name="Ogata H."/>
            <person name="Sarno A.F."/>
            <person name="Shmutz J."/>
            <person name="Schroeder D."/>
            <person name="de Vargas C."/>
            <person name="Verret F."/>
            <person name="von Dassow P."/>
            <person name="Valentin K."/>
            <person name="Van de Peer Y."/>
            <person name="Wheeler G."/>
            <person name="Dacks J.B."/>
            <person name="Delwiche C.F."/>
            <person name="Dyhrman S.T."/>
            <person name="Glockner G."/>
            <person name="John U."/>
            <person name="Richards T."/>
            <person name="Worden A.Z."/>
            <person name="Zhang X."/>
            <person name="Grigoriev I.V."/>
            <person name="Allen A.E."/>
            <person name="Bidle K."/>
            <person name="Borodovsky M."/>
            <person name="Bowler C."/>
            <person name="Brownlee C."/>
            <person name="Cock J.M."/>
            <person name="Elias M."/>
            <person name="Gladyshev V.N."/>
            <person name="Groth M."/>
            <person name="Guda C."/>
            <person name="Hadaegh A."/>
            <person name="Iglesias-Rodriguez M.D."/>
            <person name="Jenkins J."/>
            <person name="Jones B.M."/>
            <person name="Lawson T."/>
            <person name="Leese F."/>
            <person name="Lindquist E."/>
            <person name="Lobanov A."/>
            <person name="Lomsadze A."/>
            <person name="Malik S.B."/>
            <person name="Marsh M.E."/>
            <person name="Mackinder L."/>
            <person name="Mock T."/>
            <person name="Mueller-Roeber B."/>
            <person name="Pagarete A."/>
            <person name="Parker M."/>
            <person name="Probert I."/>
            <person name="Quesneville H."/>
            <person name="Raines C."/>
            <person name="Rensing S.A."/>
            <person name="Riano-Pachon D.M."/>
            <person name="Richier S."/>
            <person name="Rokitta S."/>
            <person name="Shiraiwa Y."/>
            <person name="Soanes D.M."/>
            <person name="van der Giezen M."/>
            <person name="Wahlund T.M."/>
            <person name="Williams B."/>
            <person name="Wilson W."/>
            <person name="Wolfe G."/>
            <person name="Wurch L.L."/>
        </authorList>
    </citation>
    <scope>NUCLEOTIDE SEQUENCE</scope>
</reference>
<feature type="domain" description="RING-type" evidence="7">
    <location>
        <begin position="264"/>
        <end position="299"/>
    </location>
</feature>
<keyword evidence="3" id="KW-0862">Zinc</keyword>
<feature type="region of interest" description="Disordered" evidence="5">
    <location>
        <begin position="98"/>
        <end position="155"/>
    </location>
</feature>
<dbReference type="InterPro" id="IPR001841">
    <property type="entry name" value="Znf_RING"/>
</dbReference>
<keyword evidence="2 4" id="KW-0863">Zinc-finger</keyword>
<evidence type="ECO:0000256" key="5">
    <source>
        <dbReference type="SAM" id="MobiDB-lite"/>
    </source>
</evidence>
<keyword evidence="6" id="KW-0812">Transmembrane</keyword>